<sequence length="476" mass="54141">MTFLITDVSYERGSDGKYHHHQVPCDCLQEYITCHVPPFFASEVTQRLMRYVSIYYVVLIKDRFKSACQEIAPHVLKAVIHPSVKCLDFIRDNSHPTLLDYYKEIEADLIYRTLPLLKGLKVLRLGTMSRVVYLPVEVEGFRNSLEEFACRDFWLRDLAAVAGKCQNIRRLDIGVPIDSPSSAFYYISKFKYLEELDLSRLYFIPESEMHRILLWLAGTASDEERPEQSEHVVAPSAGTSQHSASTSAAENFRTSSARNPGLLKSFGCLNATDGHIETISQFYNLTSLVMANPKPSASLAPLSNLKLLKNLRLIGCKFSDVQEVLESIGKQLTCLNLVDVSNTDFSFISQNCRSLECLHLCFSFSHELLLPPNYLNPESHSLPLPDFPHVFSLQLCLADEEARLYVLSRFQHLKKLSLVFTDEDLLILESLIERKMLTRLEELYWGCDTVIQLSGSTATKTVFHYSGRATVHHIRT</sequence>
<dbReference type="InterPro" id="IPR032675">
    <property type="entry name" value="LRR_dom_sf"/>
</dbReference>
<dbReference type="EMBL" id="BLKM01004870">
    <property type="protein sequence ID" value="GFG32660.1"/>
    <property type="molecule type" value="Genomic_DNA"/>
</dbReference>
<dbReference type="AlphaFoldDB" id="A0A6L2PME0"/>
<proteinExistence type="predicted"/>
<dbReference type="Proteomes" id="UP000502823">
    <property type="component" value="Unassembled WGS sequence"/>
</dbReference>
<feature type="region of interest" description="Disordered" evidence="1">
    <location>
        <begin position="226"/>
        <end position="251"/>
    </location>
</feature>
<organism evidence="2 4">
    <name type="scientific">Coptotermes formosanus</name>
    <name type="common">Formosan subterranean termite</name>
    <dbReference type="NCBI Taxonomy" id="36987"/>
    <lineage>
        <taxon>Eukaryota</taxon>
        <taxon>Metazoa</taxon>
        <taxon>Ecdysozoa</taxon>
        <taxon>Arthropoda</taxon>
        <taxon>Hexapoda</taxon>
        <taxon>Insecta</taxon>
        <taxon>Pterygota</taxon>
        <taxon>Neoptera</taxon>
        <taxon>Polyneoptera</taxon>
        <taxon>Dictyoptera</taxon>
        <taxon>Blattodea</taxon>
        <taxon>Blattoidea</taxon>
        <taxon>Termitoidae</taxon>
        <taxon>Rhinotermitidae</taxon>
        <taxon>Coptotermes</taxon>
    </lineage>
</organism>
<dbReference type="InParanoid" id="A0A6L2PME0"/>
<gene>
    <name evidence="2" type="ORF">Cfor_07062</name>
    <name evidence="3" type="ORF">Cfor_07547</name>
</gene>
<evidence type="ECO:0000313" key="3">
    <source>
        <dbReference type="EMBL" id="GFG37360.1"/>
    </source>
</evidence>
<feature type="compositionally biased region" description="Polar residues" evidence="1">
    <location>
        <begin position="237"/>
        <end position="251"/>
    </location>
</feature>
<comment type="caution">
    <text evidence="2">The sequence shown here is derived from an EMBL/GenBank/DDBJ whole genome shotgun (WGS) entry which is preliminary data.</text>
</comment>
<protein>
    <submittedName>
        <fullName evidence="2">Uncharacterized protein</fullName>
    </submittedName>
</protein>
<dbReference type="EMBL" id="BLKM01012677">
    <property type="protein sequence ID" value="GFG37360.1"/>
    <property type="molecule type" value="Genomic_DNA"/>
</dbReference>
<evidence type="ECO:0000256" key="1">
    <source>
        <dbReference type="SAM" id="MobiDB-lite"/>
    </source>
</evidence>
<reference evidence="4" key="2">
    <citation type="submission" date="2020-01" db="EMBL/GenBank/DDBJ databases">
        <title>Draft genome sequence of the Termite Coptotermes fromosanus.</title>
        <authorList>
            <person name="Itakura S."/>
            <person name="Yosikawa Y."/>
            <person name="Umezawa K."/>
        </authorList>
    </citation>
    <scope>NUCLEOTIDE SEQUENCE [LARGE SCALE GENOMIC DNA]</scope>
</reference>
<reference evidence="2" key="1">
    <citation type="journal article" date="2020" name="J. Asia-Pac. Entomol.">
        <title>Draft genome sequence of the termite, Coptotermes formosanus: Genetic insights into the pyruvate dehydrogenase complex of the termite.</title>
        <authorList>
            <person name="Itakura S."/>
            <person name="Yosikawa Y."/>
            <person name="Togami Y."/>
            <person name="Umezawa K."/>
        </authorList>
    </citation>
    <scope>NUCLEOTIDE SEQUENCE</scope>
    <source>
        <tissue evidence="2">Head</tissue>
    </source>
</reference>
<keyword evidence="4" id="KW-1185">Reference proteome</keyword>
<accession>A0A6L2PME0</accession>
<dbReference type="SUPFAM" id="SSF52047">
    <property type="entry name" value="RNI-like"/>
    <property type="match status" value="1"/>
</dbReference>
<evidence type="ECO:0000313" key="4">
    <source>
        <dbReference type="Proteomes" id="UP000502823"/>
    </source>
</evidence>
<name>A0A6L2PME0_COPFO</name>
<evidence type="ECO:0000313" key="2">
    <source>
        <dbReference type="EMBL" id="GFG32660.1"/>
    </source>
</evidence>
<dbReference type="Gene3D" id="3.80.10.10">
    <property type="entry name" value="Ribonuclease Inhibitor"/>
    <property type="match status" value="1"/>
</dbReference>